<keyword evidence="2" id="KW-1185">Reference proteome</keyword>
<organism evidence="1 2">
    <name type="scientific">Allonocardiopsis opalescens</name>
    <dbReference type="NCBI Taxonomy" id="1144618"/>
    <lineage>
        <taxon>Bacteria</taxon>
        <taxon>Bacillati</taxon>
        <taxon>Actinomycetota</taxon>
        <taxon>Actinomycetes</taxon>
        <taxon>Streptosporangiales</taxon>
        <taxon>Allonocardiopsis</taxon>
    </lineage>
</organism>
<evidence type="ECO:0000313" key="2">
    <source>
        <dbReference type="Proteomes" id="UP000237846"/>
    </source>
</evidence>
<evidence type="ECO:0000313" key="1">
    <source>
        <dbReference type="EMBL" id="PRX99029.1"/>
    </source>
</evidence>
<reference evidence="1 2" key="1">
    <citation type="submission" date="2018-03" db="EMBL/GenBank/DDBJ databases">
        <title>Genomic Encyclopedia of Archaeal and Bacterial Type Strains, Phase II (KMG-II): from individual species to whole genera.</title>
        <authorList>
            <person name="Goeker M."/>
        </authorList>
    </citation>
    <scope>NUCLEOTIDE SEQUENCE [LARGE SCALE GENOMIC DNA]</scope>
    <source>
        <strain evidence="1 2">DSM 45601</strain>
    </source>
</reference>
<accession>A0A2T0Q5H9</accession>
<sequence length="72" mass="7708">MEIIEEFFGLLSRDNREWLRAQPRHEQLAAARAWATPDGVRVPSGVGPGGVGALPSGSPVARANAVVDGMRR</sequence>
<proteinExistence type="predicted"/>
<dbReference type="Proteomes" id="UP000237846">
    <property type="component" value="Unassembled WGS sequence"/>
</dbReference>
<dbReference type="RefSeq" id="WP_106246723.1">
    <property type="nucleotide sequence ID" value="NZ_PVZC01000004.1"/>
</dbReference>
<name>A0A2T0Q5H9_9ACTN</name>
<comment type="caution">
    <text evidence="1">The sequence shown here is derived from an EMBL/GenBank/DDBJ whole genome shotgun (WGS) entry which is preliminary data.</text>
</comment>
<dbReference type="EMBL" id="PVZC01000004">
    <property type="protein sequence ID" value="PRX99029.1"/>
    <property type="molecule type" value="Genomic_DNA"/>
</dbReference>
<gene>
    <name evidence="1" type="ORF">CLV72_104609</name>
</gene>
<dbReference type="AlphaFoldDB" id="A0A2T0Q5H9"/>
<protein>
    <submittedName>
        <fullName evidence="1">Uncharacterized protein</fullName>
    </submittedName>
</protein>